<keyword evidence="4" id="KW-1185">Reference proteome</keyword>
<evidence type="ECO:0000313" key="3">
    <source>
        <dbReference type="EMBL" id="GAA2658559.1"/>
    </source>
</evidence>
<dbReference type="CDD" id="cd11029">
    <property type="entry name" value="CYP107-like"/>
    <property type="match status" value="1"/>
</dbReference>
<dbReference type="Gene3D" id="1.10.630.10">
    <property type="entry name" value="Cytochrome P450"/>
    <property type="match status" value="1"/>
</dbReference>
<dbReference type="InterPro" id="IPR036396">
    <property type="entry name" value="Cyt_P450_sf"/>
</dbReference>
<evidence type="ECO:0000313" key="4">
    <source>
        <dbReference type="Proteomes" id="UP001500994"/>
    </source>
</evidence>
<dbReference type="PRINTS" id="PR00359">
    <property type="entry name" value="BP450"/>
</dbReference>
<dbReference type="PANTHER" id="PTHR46696">
    <property type="entry name" value="P450, PUTATIVE (EUROFUNG)-RELATED"/>
    <property type="match status" value="1"/>
</dbReference>
<dbReference type="PANTHER" id="PTHR46696:SF1">
    <property type="entry name" value="CYTOCHROME P450 YJIB-RELATED"/>
    <property type="match status" value="1"/>
</dbReference>
<evidence type="ECO:0000256" key="1">
    <source>
        <dbReference type="ARBA" id="ARBA00010617"/>
    </source>
</evidence>
<name>A0ABP6E2W7_9ACTN</name>
<dbReference type="Pfam" id="PF00067">
    <property type="entry name" value="p450"/>
    <property type="match status" value="2"/>
</dbReference>
<proteinExistence type="inferred from homology"/>
<dbReference type="SUPFAM" id="SSF48264">
    <property type="entry name" value="Cytochrome P450"/>
    <property type="match status" value="1"/>
</dbReference>
<feature type="compositionally biased region" description="Polar residues" evidence="2">
    <location>
        <begin position="58"/>
        <end position="68"/>
    </location>
</feature>
<feature type="region of interest" description="Disordered" evidence="2">
    <location>
        <begin position="1"/>
        <end position="92"/>
    </location>
</feature>
<comment type="caution">
    <text evidence="3">The sequence shown here is derived from an EMBL/GenBank/DDBJ whole genome shotgun (WGS) entry which is preliminary data.</text>
</comment>
<gene>
    <name evidence="3" type="ORF">GCM10009864_26620</name>
</gene>
<protein>
    <submittedName>
        <fullName evidence="3">Cytochrome P450</fullName>
    </submittedName>
</protein>
<dbReference type="EMBL" id="BAAARK010000006">
    <property type="protein sequence ID" value="GAA2658559.1"/>
    <property type="molecule type" value="Genomic_DNA"/>
</dbReference>
<sequence length="488" mass="53108">MAGLEVKTQAAARGLPSAIIAVDPVPASGTGHAGRAHAGGSADSPTTAPQTPEPVTVNRPTTEPTQRTADPERPRRGRQDPAPAPAADVHRPFDAGFFRDPYPVYARLRTSGPVLKVVLPDGSHAWLVTREEHVRAAFTDPLLSVNKARSRNGYQGFSLPPALDANLLNIDPDDHLRLRRLVSRGFTPRHVERLRDRVVTAAAHYADRLAERLAEHGTADLLAEFANPLPLVVIGQLLDVPEADGRAFSRWVAAMHAPAHPGDTADAIDRIHRYLLDLIRTRRAAPGDDLLSSLIAARDADDRLSEDELVSLAFLLLMAGTENVQHLISGGLLTLLRHPEHLATLRSRPELMPDAVEELLRYAHPNQMAIRRFPTAAVEIAGVRIPAGDTVLLGLASAHRDPDRYPEPEVFDIHRADTSHLALGHGLHYCLGASLARMEIGVALGTLLERFPDLRLAVPERELEWRQSFRSHALRQLPVAVSAPAPAG</sequence>
<dbReference type="InterPro" id="IPR002397">
    <property type="entry name" value="Cyt_P450_B"/>
</dbReference>
<organism evidence="3 4">
    <name type="scientific">Streptomyces lunalinharesii</name>
    <dbReference type="NCBI Taxonomy" id="333384"/>
    <lineage>
        <taxon>Bacteria</taxon>
        <taxon>Bacillati</taxon>
        <taxon>Actinomycetota</taxon>
        <taxon>Actinomycetes</taxon>
        <taxon>Kitasatosporales</taxon>
        <taxon>Streptomycetaceae</taxon>
        <taxon>Streptomyces</taxon>
    </lineage>
</organism>
<reference evidence="4" key="1">
    <citation type="journal article" date="2019" name="Int. J. Syst. Evol. Microbiol.">
        <title>The Global Catalogue of Microorganisms (GCM) 10K type strain sequencing project: providing services to taxonomists for standard genome sequencing and annotation.</title>
        <authorList>
            <consortium name="The Broad Institute Genomics Platform"/>
            <consortium name="The Broad Institute Genome Sequencing Center for Infectious Disease"/>
            <person name="Wu L."/>
            <person name="Ma J."/>
        </authorList>
    </citation>
    <scope>NUCLEOTIDE SEQUENCE [LARGE SCALE GENOMIC DNA]</scope>
    <source>
        <strain evidence="4">JCM 16374</strain>
    </source>
</reference>
<dbReference type="InterPro" id="IPR001128">
    <property type="entry name" value="Cyt_P450"/>
</dbReference>
<accession>A0ABP6E2W7</accession>
<comment type="similarity">
    <text evidence="1">Belongs to the cytochrome P450 family.</text>
</comment>
<evidence type="ECO:0000256" key="2">
    <source>
        <dbReference type="SAM" id="MobiDB-lite"/>
    </source>
</evidence>
<feature type="compositionally biased region" description="Basic and acidic residues" evidence="2">
    <location>
        <begin position="69"/>
        <end position="79"/>
    </location>
</feature>
<dbReference type="Proteomes" id="UP001500994">
    <property type="component" value="Unassembled WGS sequence"/>
</dbReference>